<keyword evidence="2" id="KW-1185">Reference proteome</keyword>
<proteinExistence type="predicted"/>
<name>A0A6N4QGQ3_9LEPT</name>
<evidence type="ECO:0000313" key="2">
    <source>
        <dbReference type="Proteomes" id="UP000297239"/>
    </source>
</evidence>
<reference evidence="1" key="1">
    <citation type="journal article" date="2019" name="PLoS Negl. Trop. Dis.">
        <title>Revisiting the worldwide diversity of Leptospira species in the environment.</title>
        <authorList>
            <person name="Vincent A.T."/>
            <person name="Schiettekatte O."/>
            <person name="Bourhy P."/>
            <person name="Veyrier F.J."/>
            <person name="Picardeau M."/>
        </authorList>
    </citation>
    <scope>NUCLEOTIDE SEQUENCE [LARGE SCALE GENOMIC DNA]</scope>
    <source>
        <strain evidence="1">201800293</strain>
    </source>
</reference>
<dbReference type="RefSeq" id="WP_135633352.1">
    <property type="nucleotide sequence ID" value="NZ_RQFE01000019.1"/>
</dbReference>
<evidence type="ECO:0000313" key="1">
    <source>
        <dbReference type="EMBL" id="TGK71960.1"/>
    </source>
</evidence>
<accession>A0A6N4QGQ3</accession>
<dbReference type="Proteomes" id="UP000297239">
    <property type="component" value="Unassembled WGS sequence"/>
</dbReference>
<protein>
    <submittedName>
        <fullName evidence="1">Uncharacterized protein</fullName>
    </submittedName>
</protein>
<organism evidence="1 2">
    <name type="scientific">Leptospira kanakyensis</name>
    <dbReference type="NCBI Taxonomy" id="2484968"/>
    <lineage>
        <taxon>Bacteria</taxon>
        <taxon>Pseudomonadati</taxon>
        <taxon>Spirochaetota</taxon>
        <taxon>Spirochaetia</taxon>
        <taxon>Leptospirales</taxon>
        <taxon>Leptospiraceae</taxon>
        <taxon>Leptospira</taxon>
    </lineage>
</organism>
<comment type="caution">
    <text evidence="1">The sequence shown here is derived from an EMBL/GenBank/DDBJ whole genome shotgun (WGS) entry which is preliminary data.</text>
</comment>
<dbReference type="AlphaFoldDB" id="A0A6N4QGQ3"/>
<gene>
    <name evidence="1" type="ORF">EHQ18_07415</name>
</gene>
<dbReference type="EMBL" id="RQFF01000014">
    <property type="protein sequence ID" value="TGK71960.1"/>
    <property type="molecule type" value="Genomic_DNA"/>
</dbReference>
<dbReference type="OrthoDB" id="9916053at2"/>
<sequence>MKNTKKTILCYLTLIFAVNFSIYSEPSDLYDVTVIKKFYSPDKKYRAELLKHNFYDSRCLDEFPVSLDRSSEICQFRIYNNRTNKIEYRVVAEDEKKENYKKCPNVHFPLSVAYGFHSLKKDKLIFSVNYEWYAIDDPAIEYFEFDWKSCITKGIWKYSESHCPDYCQFITYLKEENKYYIFYYNEITKTVDGEINLHNNKQSENFSRFNFFFDEGKDFPILKKNISKNLFKIPVTNEPNHSRRTIGTNPDFPNVIIYVDSKRFLFNLKTNKLSDLN</sequence>